<comment type="catalytic activity">
    <reaction evidence="7">
        <text>an S-substituted L-cysteine + H2O = a thiol + pyruvate + NH4(+)</text>
        <dbReference type="Rhea" id="RHEA:18121"/>
        <dbReference type="ChEBI" id="CHEBI:15361"/>
        <dbReference type="ChEBI" id="CHEBI:15377"/>
        <dbReference type="ChEBI" id="CHEBI:28938"/>
        <dbReference type="ChEBI" id="CHEBI:29256"/>
        <dbReference type="ChEBI" id="CHEBI:58717"/>
        <dbReference type="EC" id="4.4.1.13"/>
    </reaction>
</comment>
<evidence type="ECO:0000256" key="2">
    <source>
        <dbReference type="ARBA" id="ARBA00009077"/>
    </source>
</evidence>
<dbReference type="GO" id="GO:0030170">
    <property type="term" value="F:pyridoxal phosphate binding"/>
    <property type="evidence" value="ECO:0007669"/>
    <property type="project" value="InterPro"/>
</dbReference>
<gene>
    <name evidence="10" type="ORF">SAMN07250955_10260</name>
</gene>
<comment type="cofactor">
    <cofactor evidence="1 9">
        <name>pyridoxal 5'-phosphate</name>
        <dbReference type="ChEBI" id="CHEBI:597326"/>
    </cofactor>
</comment>
<sequence>MHAAALIANRLHNARPVHNFPAGNHVGWMDPGLIVYAHSVEPSDEDVIILKKRTLTSYSDATAVTVLGRDPDAHFGIVNPPVYRASTILYPTVDALRRHETRGNVQYGRYGTPTNFALEEALTALEEGYSSIAVGSGKTAITATLLALLEPGDHLLVTDSVYGPTRGFADGMLTKFGIAIEYFDPLIGADIEARIRPNTKAIFLESPGSWTFEIQDVPAIVSVAKRHGVVTLIDNTWASPLFFKPLALGVDISIHAATKYIGGHSDLMMGTITMTEAMDHRLRKSIWETTTASSPDDCALALRGLRTLDVRLKQHQQSAIDVAHWLATQPEVAEVIHPALPNHPGHAVWRRDFKGSSGLFGFILKSSSAAALAAMLDELEFFGMGYSWGGYESLLIPVEPAAIRSAVPWTRSGQAMRMHVGLESPTDLIRDLEAGFARFRRALSD</sequence>
<dbReference type="PROSITE" id="PS00868">
    <property type="entry name" value="CYS_MET_METAB_PP"/>
    <property type="match status" value="1"/>
</dbReference>
<dbReference type="InterPro" id="IPR054542">
    <property type="entry name" value="Cys_met_metab_PP"/>
</dbReference>
<dbReference type="Gene3D" id="3.90.1150.10">
    <property type="entry name" value="Aspartate Aminotransferase, domain 1"/>
    <property type="match status" value="1"/>
</dbReference>
<evidence type="ECO:0000256" key="7">
    <source>
        <dbReference type="ARBA" id="ARBA00047625"/>
    </source>
</evidence>
<dbReference type="GO" id="GO:0019450">
    <property type="term" value="P:L-cysteine catabolic process to pyruvate"/>
    <property type="evidence" value="ECO:0007669"/>
    <property type="project" value="TreeGrafter"/>
</dbReference>
<dbReference type="PANTHER" id="PTHR43500:SF1">
    <property type="entry name" value="CYSTATHIONINE BETA-LYASE-RELATED"/>
    <property type="match status" value="1"/>
</dbReference>
<dbReference type="PIRSF" id="PIRSF001434">
    <property type="entry name" value="CGS"/>
    <property type="match status" value="1"/>
</dbReference>
<comment type="pathway">
    <text evidence="5">Amino-acid biosynthesis; L-methionine biosynthesis via de novo pathway; L-homocysteine from L-cystathionine: step 1/1.</text>
</comment>
<dbReference type="InterPro" id="IPR015422">
    <property type="entry name" value="PyrdxlP-dep_Trfase_small"/>
</dbReference>
<dbReference type="InterPro" id="IPR015424">
    <property type="entry name" value="PyrdxlP-dep_Trfase"/>
</dbReference>
<evidence type="ECO:0000256" key="6">
    <source>
        <dbReference type="ARBA" id="ARBA00047517"/>
    </source>
</evidence>
<dbReference type="Gene3D" id="3.40.640.10">
    <property type="entry name" value="Type I PLP-dependent aspartate aminotransferase-like (Major domain)"/>
    <property type="match status" value="1"/>
</dbReference>
<protein>
    <submittedName>
        <fullName evidence="10">Cystathionine beta-lyase</fullName>
    </submittedName>
</protein>
<name>A0A212QN40_9PROT</name>
<evidence type="ECO:0000313" key="11">
    <source>
        <dbReference type="Proteomes" id="UP000197065"/>
    </source>
</evidence>
<evidence type="ECO:0000256" key="1">
    <source>
        <dbReference type="ARBA" id="ARBA00001933"/>
    </source>
</evidence>
<dbReference type="PANTHER" id="PTHR43500">
    <property type="entry name" value="CYSTATHIONINE BETA-LYASE-RELATED"/>
    <property type="match status" value="1"/>
</dbReference>
<accession>A0A212QN40</accession>
<dbReference type="Proteomes" id="UP000197065">
    <property type="component" value="Unassembled WGS sequence"/>
</dbReference>
<keyword evidence="11" id="KW-1185">Reference proteome</keyword>
<dbReference type="SUPFAM" id="SSF53383">
    <property type="entry name" value="PLP-dependent transferases"/>
    <property type="match status" value="1"/>
</dbReference>
<evidence type="ECO:0000256" key="9">
    <source>
        <dbReference type="RuleBase" id="RU362118"/>
    </source>
</evidence>
<keyword evidence="3 8" id="KW-0663">Pyridoxal phosphate</keyword>
<dbReference type="GO" id="GO:0019346">
    <property type="term" value="P:transsulfuration"/>
    <property type="evidence" value="ECO:0007669"/>
    <property type="project" value="InterPro"/>
</dbReference>
<evidence type="ECO:0000256" key="5">
    <source>
        <dbReference type="ARBA" id="ARBA00046315"/>
    </source>
</evidence>
<evidence type="ECO:0000313" key="10">
    <source>
        <dbReference type="EMBL" id="SNB60800.1"/>
    </source>
</evidence>
<dbReference type="InterPro" id="IPR000277">
    <property type="entry name" value="Cys/Met-Metab_PyrdxlP-dep_enz"/>
</dbReference>
<evidence type="ECO:0000256" key="4">
    <source>
        <dbReference type="ARBA" id="ARBA00023239"/>
    </source>
</evidence>
<feature type="modified residue" description="N6-(pyridoxal phosphate)lysine" evidence="8">
    <location>
        <position position="259"/>
    </location>
</feature>
<proteinExistence type="inferred from homology"/>
<reference evidence="10 11" key="1">
    <citation type="submission" date="2017-06" db="EMBL/GenBank/DDBJ databases">
        <authorList>
            <person name="Kim H.J."/>
            <person name="Triplett B.A."/>
        </authorList>
    </citation>
    <scope>NUCLEOTIDE SEQUENCE [LARGE SCALE GENOMIC DNA]</scope>
    <source>
        <strain evidence="10 11">B29T1</strain>
    </source>
</reference>
<dbReference type="EMBL" id="FYEH01000002">
    <property type="protein sequence ID" value="SNB60800.1"/>
    <property type="molecule type" value="Genomic_DNA"/>
</dbReference>
<evidence type="ECO:0000256" key="3">
    <source>
        <dbReference type="ARBA" id="ARBA00022898"/>
    </source>
</evidence>
<comment type="similarity">
    <text evidence="2 9">Belongs to the trans-sulfuration enzymes family.</text>
</comment>
<dbReference type="NCBIfam" id="TIGR01324">
    <property type="entry name" value="cysta_beta_ly_B"/>
    <property type="match status" value="1"/>
</dbReference>
<dbReference type="InterPro" id="IPR006233">
    <property type="entry name" value="Cys_b_lyase_bac"/>
</dbReference>
<comment type="catalytic activity">
    <reaction evidence="6">
        <text>L,L-cystathionine + H2O = L-homocysteine + pyruvate + NH4(+)</text>
        <dbReference type="Rhea" id="RHEA:13965"/>
        <dbReference type="ChEBI" id="CHEBI:15361"/>
        <dbReference type="ChEBI" id="CHEBI:15377"/>
        <dbReference type="ChEBI" id="CHEBI:28938"/>
        <dbReference type="ChEBI" id="CHEBI:58161"/>
        <dbReference type="ChEBI" id="CHEBI:58199"/>
    </reaction>
</comment>
<evidence type="ECO:0000256" key="8">
    <source>
        <dbReference type="PIRSR" id="PIRSR001434-2"/>
    </source>
</evidence>
<dbReference type="FunFam" id="3.40.640.10:FF:000046">
    <property type="entry name" value="Cystathionine gamma-lyase"/>
    <property type="match status" value="1"/>
</dbReference>
<keyword evidence="4 10" id="KW-0456">Lyase</keyword>
<dbReference type="Pfam" id="PF01053">
    <property type="entry name" value="Cys_Met_Meta_PP"/>
    <property type="match status" value="1"/>
</dbReference>
<dbReference type="AlphaFoldDB" id="A0A212QN40"/>
<dbReference type="InterPro" id="IPR015421">
    <property type="entry name" value="PyrdxlP-dep_Trfase_major"/>
</dbReference>
<dbReference type="GO" id="GO:0047804">
    <property type="term" value="F:cysteine-S-conjugate beta-lyase activity"/>
    <property type="evidence" value="ECO:0007669"/>
    <property type="project" value="UniProtKB-EC"/>
</dbReference>
<organism evidence="10 11">
    <name type="scientific">Arboricoccus pini</name>
    <dbReference type="NCBI Taxonomy" id="1963835"/>
    <lineage>
        <taxon>Bacteria</taxon>
        <taxon>Pseudomonadati</taxon>
        <taxon>Pseudomonadota</taxon>
        <taxon>Alphaproteobacteria</taxon>
        <taxon>Geminicoccales</taxon>
        <taxon>Geminicoccaceae</taxon>
        <taxon>Arboricoccus</taxon>
    </lineage>
</organism>